<evidence type="ECO:0000313" key="4">
    <source>
        <dbReference type="Proteomes" id="UP001187192"/>
    </source>
</evidence>
<feature type="compositionally biased region" description="Basic and acidic residues" evidence="1">
    <location>
        <begin position="30"/>
        <end position="39"/>
    </location>
</feature>
<proteinExistence type="predicted"/>
<dbReference type="EMBL" id="BTGU01000066">
    <property type="protein sequence ID" value="GMN56857.1"/>
    <property type="molecule type" value="Genomic_DNA"/>
</dbReference>
<protein>
    <submittedName>
        <fullName evidence="3">Uncharacterized protein</fullName>
    </submittedName>
</protein>
<comment type="caution">
    <text evidence="3">The sequence shown here is derived from an EMBL/GenBank/DDBJ whole genome shotgun (WGS) entry which is preliminary data.</text>
</comment>
<dbReference type="EMBL" id="BTGU01000079">
    <property type="protein sequence ID" value="GMN58557.1"/>
    <property type="molecule type" value="Genomic_DNA"/>
</dbReference>
<dbReference type="Proteomes" id="UP001187192">
    <property type="component" value="Unassembled WGS sequence"/>
</dbReference>
<organism evidence="3 4">
    <name type="scientific">Ficus carica</name>
    <name type="common">Common fig</name>
    <dbReference type="NCBI Taxonomy" id="3494"/>
    <lineage>
        <taxon>Eukaryota</taxon>
        <taxon>Viridiplantae</taxon>
        <taxon>Streptophyta</taxon>
        <taxon>Embryophyta</taxon>
        <taxon>Tracheophyta</taxon>
        <taxon>Spermatophyta</taxon>
        <taxon>Magnoliopsida</taxon>
        <taxon>eudicotyledons</taxon>
        <taxon>Gunneridae</taxon>
        <taxon>Pentapetalae</taxon>
        <taxon>rosids</taxon>
        <taxon>fabids</taxon>
        <taxon>Rosales</taxon>
        <taxon>Moraceae</taxon>
        <taxon>Ficeae</taxon>
        <taxon>Ficus</taxon>
    </lineage>
</organism>
<gene>
    <name evidence="2" type="ORF">TIFTF001_025973</name>
    <name evidence="3" type="ORF">TIFTF001_027661</name>
</gene>
<dbReference type="AlphaFoldDB" id="A0AA88DNF1"/>
<dbReference type="Gramene" id="FCD_00013093-RA">
    <property type="protein sequence ID" value="FCD_00013093-RA:cds"/>
    <property type="gene ID" value="FCD_00013093"/>
</dbReference>
<feature type="region of interest" description="Disordered" evidence="1">
    <location>
        <begin position="1"/>
        <end position="39"/>
    </location>
</feature>
<sequence length="57" mass="6337">MPNNLGSSVKEKEGGSKGAAAARGKKREGRRCGEGERETECVWRRCCDKERWRVAVA</sequence>
<accession>A0AA88DNF1</accession>
<evidence type="ECO:0000313" key="3">
    <source>
        <dbReference type="EMBL" id="GMN58557.1"/>
    </source>
</evidence>
<reference evidence="3" key="1">
    <citation type="submission" date="2023-07" db="EMBL/GenBank/DDBJ databases">
        <title>draft genome sequence of fig (Ficus carica).</title>
        <authorList>
            <person name="Takahashi T."/>
            <person name="Nishimura K."/>
        </authorList>
    </citation>
    <scope>NUCLEOTIDE SEQUENCE</scope>
</reference>
<name>A0AA88DNF1_FICCA</name>
<evidence type="ECO:0000313" key="2">
    <source>
        <dbReference type="EMBL" id="GMN56857.1"/>
    </source>
</evidence>
<evidence type="ECO:0000256" key="1">
    <source>
        <dbReference type="SAM" id="MobiDB-lite"/>
    </source>
</evidence>
<keyword evidence="4" id="KW-1185">Reference proteome</keyword>